<sequence>MNKTENITDSEIIVMKVIWKKERCTAAKIIAEVSKNSDWHFRTIKTLLRNLVKKEVVGYDIDEHDSRIYHYFPLISEEDYLRQERENFTDLYYDGNVGAVVAGFLKDTKLSKYELQDLKRILNNCLGGEKSKNE</sequence>
<dbReference type="Proteomes" id="UP000190080">
    <property type="component" value="Unassembled WGS sequence"/>
</dbReference>
<evidence type="ECO:0000256" key="3">
    <source>
        <dbReference type="ARBA" id="ARBA00023125"/>
    </source>
</evidence>
<dbReference type="Gene3D" id="1.10.10.10">
    <property type="entry name" value="Winged helix-like DNA-binding domain superfamily/Winged helix DNA-binding domain"/>
    <property type="match status" value="1"/>
</dbReference>
<dbReference type="InterPro" id="IPR005650">
    <property type="entry name" value="BlaI_family"/>
</dbReference>
<dbReference type="AlphaFoldDB" id="A0A1V4ISI6"/>
<dbReference type="GO" id="GO:0003677">
    <property type="term" value="F:DNA binding"/>
    <property type="evidence" value="ECO:0007669"/>
    <property type="project" value="UniProtKB-KW"/>
</dbReference>
<dbReference type="GO" id="GO:0045892">
    <property type="term" value="P:negative regulation of DNA-templated transcription"/>
    <property type="evidence" value="ECO:0007669"/>
    <property type="project" value="InterPro"/>
</dbReference>
<keyword evidence="4" id="KW-0804">Transcription</keyword>
<dbReference type="SUPFAM" id="SSF46785">
    <property type="entry name" value="Winged helix' DNA-binding domain"/>
    <property type="match status" value="1"/>
</dbReference>
<keyword evidence="6" id="KW-1185">Reference proteome</keyword>
<gene>
    <name evidence="5" type="primary">blaI_2</name>
    <name evidence="5" type="ORF">CLORY_15100</name>
</gene>
<name>A0A1V4ISI6_9CLOT</name>
<reference evidence="5 6" key="1">
    <citation type="submission" date="2017-03" db="EMBL/GenBank/DDBJ databases">
        <title>Genome sequence of Clostridium oryzae DSM 28571.</title>
        <authorList>
            <person name="Poehlein A."/>
            <person name="Daniel R."/>
        </authorList>
    </citation>
    <scope>NUCLEOTIDE SEQUENCE [LARGE SCALE GENOMIC DNA]</scope>
    <source>
        <strain evidence="5 6">DSM 28571</strain>
    </source>
</reference>
<evidence type="ECO:0000313" key="5">
    <source>
        <dbReference type="EMBL" id="OPJ62886.1"/>
    </source>
</evidence>
<evidence type="ECO:0000256" key="1">
    <source>
        <dbReference type="ARBA" id="ARBA00011046"/>
    </source>
</evidence>
<accession>A0A1V4ISI6</accession>
<dbReference type="InterPro" id="IPR036388">
    <property type="entry name" value="WH-like_DNA-bd_sf"/>
</dbReference>
<protein>
    <submittedName>
        <fullName evidence="5">Penicillinase repressor</fullName>
    </submittedName>
</protein>
<comment type="similarity">
    <text evidence="1">Belongs to the BlaI transcriptional regulatory family.</text>
</comment>
<dbReference type="RefSeq" id="WP_079422920.1">
    <property type="nucleotide sequence ID" value="NZ_MZGV01000012.1"/>
</dbReference>
<dbReference type="OrthoDB" id="9795583at2"/>
<dbReference type="InterPro" id="IPR036390">
    <property type="entry name" value="WH_DNA-bd_sf"/>
</dbReference>
<dbReference type="Pfam" id="PF03965">
    <property type="entry name" value="Penicillinase_R"/>
    <property type="match status" value="1"/>
</dbReference>
<keyword evidence="2" id="KW-0805">Transcription regulation</keyword>
<dbReference type="PIRSF" id="PIRSF019455">
    <property type="entry name" value="CopR_AtkY"/>
    <property type="match status" value="1"/>
</dbReference>
<dbReference type="EMBL" id="MZGV01000012">
    <property type="protein sequence ID" value="OPJ62886.1"/>
    <property type="molecule type" value="Genomic_DNA"/>
</dbReference>
<comment type="caution">
    <text evidence="5">The sequence shown here is derived from an EMBL/GenBank/DDBJ whole genome shotgun (WGS) entry which is preliminary data.</text>
</comment>
<proteinExistence type="inferred from homology"/>
<evidence type="ECO:0000256" key="2">
    <source>
        <dbReference type="ARBA" id="ARBA00023015"/>
    </source>
</evidence>
<evidence type="ECO:0000256" key="4">
    <source>
        <dbReference type="ARBA" id="ARBA00023163"/>
    </source>
</evidence>
<evidence type="ECO:0000313" key="6">
    <source>
        <dbReference type="Proteomes" id="UP000190080"/>
    </source>
</evidence>
<dbReference type="STRING" id="1450648.CLORY_15100"/>
<organism evidence="5 6">
    <name type="scientific">Clostridium oryzae</name>
    <dbReference type="NCBI Taxonomy" id="1450648"/>
    <lineage>
        <taxon>Bacteria</taxon>
        <taxon>Bacillati</taxon>
        <taxon>Bacillota</taxon>
        <taxon>Clostridia</taxon>
        <taxon>Eubacteriales</taxon>
        <taxon>Clostridiaceae</taxon>
        <taxon>Clostridium</taxon>
    </lineage>
</organism>
<dbReference type="Gene3D" id="1.10.4040.10">
    <property type="entry name" value="Penicillinase repressor domain"/>
    <property type="match status" value="1"/>
</dbReference>
<keyword evidence="3" id="KW-0238">DNA-binding</keyword>